<dbReference type="CDD" id="cd00051">
    <property type="entry name" value="EFh"/>
    <property type="match status" value="2"/>
</dbReference>
<dbReference type="STRING" id="403673.A0A177WXB5"/>
<gene>
    <name evidence="5" type="ORF">BDEG_27945</name>
</gene>
<dbReference type="PANTHER" id="PTHR23056:SF110">
    <property type="entry name" value="CALMODULIN"/>
    <property type="match status" value="1"/>
</dbReference>
<dbReference type="OrthoDB" id="191686at2759"/>
<name>A0A177WXB5_BATDL</name>
<dbReference type="GO" id="GO:0019722">
    <property type="term" value="P:calcium-mediated signaling"/>
    <property type="evidence" value="ECO:0007669"/>
    <property type="project" value="InterPro"/>
</dbReference>
<feature type="domain" description="EF-hand" evidence="4">
    <location>
        <begin position="77"/>
        <end position="112"/>
    </location>
</feature>
<dbReference type="GO" id="GO:0019900">
    <property type="term" value="F:kinase binding"/>
    <property type="evidence" value="ECO:0007669"/>
    <property type="project" value="InterPro"/>
</dbReference>
<dbReference type="Pfam" id="PF13202">
    <property type="entry name" value="EF-hand_5"/>
    <property type="match status" value="1"/>
</dbReference>
<dbReference type="PRINTS" id="PR00450">
    <property type="entry name" value="RECOVERIN"/>
</dbReference>
<dbReference type="Gene3D" id="1.10.238.10">
    <property type="entry name" value="EF-hand"/>
    <property type="match status" value="1"/>
</dbReference>
<dbReference type="AlphaFoldDB" id="A0A177WXB5"/>
<reference evidence="5 6" key="1">
    <citation type="submission" date="2006-10" db="EMBL/GenBank/DDBJ databases">
        <title>The Genome Sequence of Batrachochytrium dendrobatidis JEL423.</title>
        <authorList>
            <consortium name="The Broad Institute Genome Sequencing Platform"/>
            <person name="Birren B."/>
            <person name="Lander E."/>
            <person name="Galagan J."/>
            <person name="Cuomo C."/>
            <person name="Devon K."/>
            <person name="Jaffe D."/>
            <person name="Butler J."/>
            <person name="Alvarez P."/>
            <person name="Gnerre S."/>
            <person name="Grabherr M."/>
            <person name="Kleber M."/>
            <person name="Mauceli E."/>
            <person name="Brockman W."/>
            <person name="Young S."/>
            <person name="LaButti K."/>
            <person name="Sykes S."/>
            <person name="DeCaprio D."/>
            <person name="Crawford M."/>
            <person name="Koehrsen M."/>
            <person name="Engels R."/>
            <person name="Montgomery P."/>
            <person name="Pearson M."/>
            <person name="Howarth C."/>
            <person name="Larson L."/>
            <person name="White J."/>
            <person name="O'Leary S."/>
            <person name="Kodira C."/>
            <person name="Zeng Q."/>
            <person name="Yandava C."/>
            <person name="Alvarado L."/>
            <person name="Longcore J."/>
            <person name="James T."/>
        </authorList>
    </citation>
    <scope>NUCLEOTIDE SEQUENCE [LARGE SCALE GENOMIC DNA]</scope>
    <source>
        <strain evidence="5 6">JEL423</strain>
    </source>
</reference>
<keyword evidence="1" id="KW-0677">Repeat</keyword>
<dbReference type="PANTHER" id="PTHR23056">
    <property type="entry name" value="CALCINEURIN B"/>
    <property type="match status" value="1"/>
</dbReference>
<accession>A0A177WXB5</accession>
<dbReference type="Pfam" id="PF13499">
    <property type="entry name" value="EF-hand_7"/>
    <property type="match status" value="1"/>
</dbReference>
<keyword evidence="2" id="KW-0106">Calcium</keyword>
<feature type="region of interest" description="Disordered" evidence="3">
    <location>
        <begin position="1"/>
        <end position="21"/>
    </location>
</feature>
<proteinExistence type="predicted"/>
<evidence type="ECO:0000313" key="6">
    <source>
        <dbReference type="Proteomes" id="UP000077115"/>
    </source>
</evidence>
<dbReference type="PROSITE" id="PS00018">
    <property type="entry name" value="EF_HAND_1"/>
    <property type="match status" value="3"/>
</dbReference>
<dbReference type="GO" id="GO:0005509">
    <property type="term" value="F:calcium ion binding"/>
    <property type="evidence" value="ECO:0007669"/>
    <property type="project" value="InterPro"/>
</dbReference>
<protein>
    <recommendedName>
        <fullName evidence="4">EF-hand domain-containing protein</fullName>
    </recommendedName>
</protein>
<evidence type="ECO:0000256" key="1">
    <source>
        <dbReference type="ARBA" id="ARBA00022737"/>
    </source>
</evidence>
<evidence type="ECO:0000313" key="5">
    <source>
        <dbReference type="EMBL" id="OAJ44743.1"/>
    </source>
</evidence>
<evidence type="ECO:0000256" key="2">
    <source>
        <dbReference type="ARBA" id="ARBA00022837"/>
    </source>
</evidence>
<feature type="domain" description="EF-hand" evidence="4">
    <location>
        <begin position="113"/>
        <end position="148"/>
    </location>
</feature>
<dbReference type="InterPro" id="IPR018247">
    <property type="entry name" value="EF_Hand_1_Ca_BS"/>
</dbReference>
<dbReference type="SUPFAM" id="SSF47473">
    <property type="entry name" value="EF-hand"/>
    <property type="match status" value="1"/>
</dbReference>
<dbReference type="EMBL" id="DS022313">
    <property type="protein sequence ID" value="OAJ44743.1"/>
    <property type="molecule type" value="Genomic_DNA"/>
</dbReference>
<dbReference type="PROSITE" id="PS50222">
    <property type="entry name" value="EF_HAND_2"/>
    <property type="match status" value="3"/>
</dbReference>
<dbReference type="Proteomes" id="UP000077115">
    <property type="component" value="Unassembled WGS sequence"/>
</dbReference>
<dbReference type="VEuPathDB" id="FungiDB:BDEG_27945"/>
<sequence length="216" mass="24752">MGNANSNQISSMPNCKNDPDQLSISQAAMQNSTHFTLEEIKRLKHAFSKYADENHTIDKADFKRALENHVNAWSAGAQYLFLERLFDAFDMDGNHHIDFHEFINGLSVFFKGTDEEKQELSFRLYDIDKSGTIEPKELIKVLSKMYSTFYNEDQSSRITAMVHQMFEDLDINGDGSLSIVEFKLMALKEPMMIDFVDQFLRAPAKHNAGTDLLSQH</sequence>
<feature type="domain" description="EF-hand" evidence="4">
    <location>
        <begin position="157"/>
        <end position="192"/>
    </location>
</feature>
<dbReference type="InterPro" id="IPR011992">
    <property type="entry name" value="EF-hand-dom_pair"/>
</dbReference>
<evidence type="ECO:0000256" key="3">
    <source>
        <dbReference type="SAM" id="MobiDB-lite"/>
    </source>
</evidence>
<dbReference type="InterPro" id="IPR045198">
    <property type="entry name" value="CNBL1-10"/>
</dbReference>
<evidence type="ECO:0000259" key="4">
    <source>
        <dbReference type="PROSITE" id="PS50222"/>
    </source>
</evidence>
<dbReference type="eggNOG" id="KOG0044">
    <property type="taxonomic scope" value="Eukaryota"/>
</dbReference>
<organism evidence="5 6">
    <name type="scientific">Batrachochytrium dendrobatidis (strain JEL423)</name>
    <dbReference type="NCBI Taxonomy" id="403673"/>
    <lineage>
        <taxon>Eukaryota</taxon>
        <taxon>Fungi</taxon>
        <taxon>Fungi incertae sedis</taxon>
        <taxon>Chytridiomycota</taxon>
        <taxon>Chytridiomycota incertae sedis</taxon>
        <taxon>Chytridiomycetes</taxon>
        <taxon>Rhizophydiales</taxon>
        <taxon>Rhizophydiales incertae sedis</taxon>
        <taxon>Batrachochytrium</taxon>
    </lineage>
</organism>
<dbReference type="SMART" id="SM00054">
    <property type="entry name" value="EFh"/>
    <property type="match status" value="4"/>
</dbReference>
<dbReference type="InterPro" id="IPR002048">
    <property type="entry name" value="EF_hand_dom"/>
</dbReference>
<reference evidence="5 6" key="2">
    <citation type="submission" date="2016-05" db="EMBL/GenBank/DDBJ databases">
        <title>Lineage-specific infection strategies underlie the spectrum of fungal disease in amphibians.</title>
        <authorList>
            <person name="Cuomo C.A."/>
            <person name="Farrer R.A."/>
            <person name="James T."/>
            <person name="Longcore J."/>
            <person name="Birren B."/>
        </authorList>
    </citation>
    <scope>NUCLEOTIDE SEQUENCE [LARGE SCALE GENOMIC DNA]</scope>
    <source>
        <strain evidence="5 6">JEL423</strain>
    </source>
</reference>